<comment type="subcellular location">
    <subcellularLocation>
        <location evidence="1">Cell membrane</location>
        <topology evidence="1">Multi-pass membrane protein</topology>
    </subcellularLocation>
</comment>
<name>A0A7F5R2L1_AGRPL</name>
<keyword evidence="7" id="KW-0915">Sodium</keyword>
<evidence type="ECO:0000256" key="3">
    <source>
        <dbReference type="ARBA" id="ARBA00022448"/>
    </source>
</evidence>
<keyword evidence="6 13" id="KW-1133">Transmembrane helix</keyword>
<evidence type="ECO:0000256" key="13">
    <source>
        <dbReference type="SAM" id="Phobius"/>
    </source>
</evidence>
<feature type="region of interest" description="Disordered" evidence="12">
    <location>
        <begin position="605"/>
        <end position="629"/>
    </location>
</feature>
<dbReference type="InterPro" id="IPR001734">
    <property type="entry name" value="Na/solute_symporter"/>
</dbReference>
<evidence type="ECO:0000256" key="4">
    <source>
        <dbReference type="ARBA" id="ARBA00022475"/>
    </source>
</evidence>
<evidence type="ECO:0000256" key="12">
    <source>
        <dbReference type="SAM" id="MobiDB-lite"/>
    </source>
</evidence>
<dbReference type="FunCoup" id="A0A7F5R2L1">
    <property type="interactions" value="28"/>
</dbReference>
<sequence>MGINLRNEEFKFGIVDYLVFCAMLVLSAITGIYYGCNRCKCFGKMETRARSLAEYLSGSKNMKPFPVAMSLVASYVSGVTVLGTPAEIYNFGSQYCIIGIAIWTSGLIVATVYMPVFFKLQLNSSYEYLELRFNRLVRIFASVIFVMDEIFFLPIVIYVPSLALNQGSLFSTFLVIIVIVVNIVVMLLGGIKAVIWTDTWQIVIMFISVVVIVILGTVTIGGVTVVWNRSVEGGRISFLNLSTSLYERHTVISVIIGGTMYWTSFNAVNQTMVQRYLSLPTKRKAAISILYFTIGISAFVSICCFAGLLIYATYFNCDPSESGRINADDQLFPLFVMEIVGHLPGVPGMFVAGVCGAALSSLSVILNSTSAVVLEDFLRSCFKVELSEKHATLFVKFVALALGGISLGFLFVIDKLGGILAMSGALTSIAAGTTFGVFSLGMLIPWANSKGALAGGISGAIVSGIISFGIQYVNGAGLVVPHKIPGSVEACETIYGIKINNTMKRYPDESNIFPLFRLSYHYITPIAVMTVMSVGTVVSFLTGKTDLRLLDPDLISPVIHRFLPKKSDVAMRAHYSKENGVKNEKVGLFNMQHFDEVTTAKNSLLGEKVDESQEASEKKHKVSEEEDQV</sequence>
<feature type="transmembrane region" description="Helical" evidence="13">
    <location>
        <begin position="169"/>
        <end position="191"/>
    </location>
</feature>
<dbReference type="GO" id="GO:0005886">
    <property type="term" value="C:plasma membrane"/>
    <property type="evidence" value="ECO:0007669"/>
    <property type="project" value="UniProtKB-SubCell"/>
</dbReference>
<evidence type="ECO:0000256" key="11">
    <source>
        <dbReference type="RuleBase" id="RU362091"/>
    </source>
</evidence>
<evidence type="ECO:0000313" key="14">
    <source>
        <dbReference type="Proteomes" id="UP000192223"/>
    </source>
</evidence>
<dbReference type="GeneID" id="108733852"/>
<feature type="transmembrane region" description="Helical" evidence="13">
    <location>
        <begin position="289"/>
        <end position="314"/>
    </location>
</feature>
<feature type="compositionally biased region" description="Basic and acidic residues" evidence="12">
    <location>
        <begin position="607"/>
        <end position="617"/>
    </location>
</feature>
<evidence type="ECO:0000256" key="1">
    <source>
        <dbReference type="ARBA" id="ARBA00004651"/>
    </source>
</evidence>
<evidence type="ECO:0000256" key="8">
    <source>
        <dbReference type="ARBA" id="ARBA00023065"/>
    </source>
</evidence>
<dbReference type="AlphaFoldDB" id="A0A7F5R2L1"/>
<proteinExistence type="inferred from homology"/>
<feature type="transmembrane region" description="Helical" evidence="13">
    <location>
        <begin position="139"/>
        <end position="163"/>
    </location>
</feature>
<keyword evidence="3" id="KW-0813">Transport</keyword>
<feature type="transmembrane region" description="Helical" evidence="13">
    <location>
        <begin position="419"/>
        <end position="444"/>
    </location>
</feature>
<evidence type="ECO:0000256" key="6">
    <source>
        <dbReference type="ARBA" id="ARBA00022989"/>
    </source>
</evidence>
<dbReference type="InParanoid" id="A0A7F5R2L1"/>
<dbReference type="PANTHER" id="PTHR42985:SF41">
    <property type="entry name" value="GH19970P-RELATED"/>
    <property type="match status" value="1"/>
</dbReference>
<feature type="transmembrane region" description="Helical" evidence="13">
    <location>
        <begin position="350"/>
        <end position="373"/>
    </location>
</feature>
<keyword evidence="14" id="KW-1185">Reference proteome</keyword>
<accession>A0A7F5R2L1</accession>
<dbReference type="PANTHER" id="PTHR42985">
    <property type="entry name" value="SODIUM-COUPLED MONOCARBOXYLATE TRANSPORTER"/>
    <property type="match status" value="1"/>
</dbReference>
<feature type="transmembrane region" description="Helical" evidence="13">
    <location>
        <begin position="65"/>
        <end position="86"/>
    </location>
</feature>
<feature type="transmembrane region" description="Helical" evidence="13">
    <location>
        <begin position="92"/>
        <end position="118"/>
    </location>
</feature>
<dbReference type="PROSITE" id="PS50283">
    <property type="entry name" value="NA_SOLUT_SYMP_3"/>
    <property type="match status" value="1"/>
</dbReference>
<keyword evidence="5 13" id="KW-0812">Transmembrane</keyword>
<organism evidence="14 15">
    <name type="scientific">Agrilus planipennis</name>
    <name type="common">Emerald ash borer</name>
    <name type="synonym">Agrilus marcopoli</name>
    <dbReference type="NCBI Taxonomy" id="224129"/>
    <lineage>
        <taxon>Eukaryota</taxon>
        <taxon>Metazoa</taxon>
        <taxon>Ecdysozoa</taxon>
        <taxon>Arthropoda</taxon>
        <taxon>Hexapoda</taxon>
        <taxon>Insecta</taxon>
        <taxon>Pterygota</taxon>
        <taxon>Neoptera</taxon>
        <taxon>Endopterygota</taxon>
        <taxon>Coleoptera</taxon>
        <taxon>Polyphaga</taxon>
        <taxon>Elateriformia</taxon>
        <taxon>Buprestoidea</taxon>
        <taxon>Buprestidae</taxon>
        <taxon>Agrilinae</taxon>
        <taxon>Agrilus</taxon>
    </lineage>
</organism>
<dbReference type="CDD" id="cd11492">
    <property type="entry name" value="SLC5sbd_NIS-SMVT"/>
    <property type="match status" value="1"/>
</dbReference>
<evidence type="ECO:0000256" key="10">
    <source>
        <dbReference type="ARBA" id="ARBA00023201"/>
    </source>
</evidence>
<feature type="transmembrane region" description="Helical" evidence="13">
    <location>
        <begin position="451"/>
        <end position="473"/>
    </location>
</feature>
<evidence type="ECO:0000256" key="9">
    <source>
        <dbReference type="ARBA" id="ARBA00023136"/>
    </source>
</evidence>
<dbReference type="RefSeq" id="XP_025829264.1">
    <property type="nucleotide sequence ID" value="XM_025973479.1"/>
</dbReference>
<dbReference type="OrthoDB" id="196131at2759"/>
<feature type="transmembrane region" description="Helical" evidence="13">
    <location>
        <begin position="203"/>
        <end position="228"/>
    </location>
</feature>
<dbReference type="KEGG" id="apln:108733852"/>
<dbReference type="Gene3D" id="1.20.1730.10">
    <property type="entry name" value="Sodium/glucose cotransporter"/>
    <property type="match status" value="1"/>
</dbReference>
<evidence type="ECO:0000256" key="2">
    <source>
        <dbReference type="ARBA" id="ARBA00006434"/>
    </source>
</evidence>
<feature type="transmembrane region" description="Helical" evidence="13">
    <location>
        <begin position="248"/>
        <end position="268"/>
    </location>
</feature>
<feature type="transmembrane region" description="Helical" evidence="13">
    <location>
        <begin position="393"/>
        <end position="413"/>
    </location>
</feature>
<evidence type="ECO:0000313" key="15">
    <source>
        <dbReference type="RefSeq" id="XP_025829264.1"/>
    </source>
</evidence>
<reference evidence="15" key="1">
    <citation type="submission" date="2025-08" db="UniProtKB">
        <authorList>
            <consortium name="RefSeq"/>
        </authorList>
    </citation>
    <scope>IDENTIFICATION</scope>
    <source>
        <tissue evidence="15">Entire body</tissue>
    </source>
</reference>
<dbReference type="InterPro" id="IPR051163">
    <property type="entry name" value="Sodium:Solute_Symporter_SSF"/>
</dbReference>
<dbReference type="GO" id="GO:0006814">
    <property type="term" value="P:sodium ion transport"/>
    <property type="evidence" value="ECO:0007669"/>
    <property type="project" value="UniProtKB-KW"/>
</dbReference>
<dbReference type="InterPro" id="IPR038377">
    <property type="entry name" value="Na/Glc_symporter_sf"/>
</dbReference>
<dbReference type="Proteomes" id="UP000192223">
    <property type="component" value="Unplaced"/>
</dbReference>
<keyword evidence="4" id="KW-1003">Cell membrane</keyword>
<feature type="transmembrane region" description="Helical" evidence="13">
    <location>
        <begin position="520"/>
        <end position="541"/>
    </location>
</feature>
<protein>
    <submittedName>
        <fullName evidence="15">Sodium-coupled monocarboxylate transporter 1-like</fullName>
    </submittedName>
</protein>
<dbReference type="Pfam" id="PF00474">
    <property type="entry name" value="SSF"/>
    <property type="match status" value="1"/>
</dbReference>
<comment type="similarity">
    <text evidence="2 11">Belongs to the sodium:solute symporter (SSF) (TC 2.A.21) family.</text>
</comment>
<dbReference type="NCBIfam" id="TIGR00813">
    <property type="entry name" value="sss"/>
    <property type="match status" value="1"/>
</dbReference>
<gene>
    <name evidence="15" type="primary">LOC108733852</name>
</gene>
<feature type="transmembrane region" description="Helical" evidence="13">
    <location>
        <begin position="14"/>
        <end position="36"/>
    </location>
</feature>
<dbReference type="GO" id="GO:0015293">
    <property type="term" value="F:symporter activity"/>
    <property type="evidence" value="ECO:0007669"/>
    <property type="project" value="TreeGrafter"/>
</dbReference>
<keyword evidence="9 13" id="KW-0472">Membrane</keyword>
<evidence type="ECO:0000256" key="7">
    <source>
        <dbReference type="ARBA" id="ARBA00023053"/>
    </source>
</evidence>
<keyword evidence="10" id="KW-0739">Sodium transport</keyword>
<evidence type="ECO:0000256" key="5">
    <source>
        <dbReference type="ARBA" id="ARBA00022692"/>
    </source>
</evidence>
<keyword evidence="8" id="KW-0406">Ion transport</keyword>